<dbReference type="InterPro" id="IPR036005">
    <property type="entry name" value="Creatinase/aminopeptidase-like"/>
</dbReference>
<sequence>MPEELRGFAAAQRLATRCAQETEKQLRTGITERELAAWMRDWLASHGVEHYFHRPFVWFGPRTRFRHFTTRLDLRATEQTLAENDVYIFDFAPVLDGYACDFSYAGQWGTVPGYVEARAVLDRLYRDIPGWVAASGHRADRLWQRVHQELTAHSLSGIHETSSYSFLGHRVHHVAASPLARALAHRGAQTLLEFFARGASGQVLTRHHQGDMTGLWAVEPHLAFGDHAVKFEELLLVTPTGATWLRDAAV</sequence>
<gene>
    <name evidence="2" type="ORF">D187_009805</name>
</gene>
<dbReference type="GO" id="GO:0004177">
    <property type="term" value="F:aminopeptidase activity"/>
    <property type="evidence" value="ECO:0007669"/>
    <property type="project" value="UniProtKB-KW"/>
</dbReference>
<dbReference type="InterPro" id="IPR000994">
    <property type="entry name" value="Pept_M24"/>
</dbReference>
<dbReference type="InterPro" id="IPR050659">
    <property type="entry name" value="Peptidase_M24B"/>
</dbReference>
<name>S9P2Z7_CYSF2</name>
<dbReference type="PANTHER" id="PTHR46112">
    <property type="entry name" value="AMINOPEPTIDASE"/>
    <property type="match status" value="1"/>
</dbReference>
<dbReference type="Gene3D" id="3.90.230.10">
    <property type="entry name" value="Creatinase/methionine aminopeptidase superfamily"/>
    <property type="match status" value="1"/>
</dbReference>
<dbReference type="AlphaFoldDB" id="S9P2Z7"/>
<reference evidence="2" key="1">
    <citation type="submission" date="2013-05" db="EMBL/GenBank/DDBJ databases">
        <title>Genome assembly of Cystobacter fuscus DSM 2262.</title>
        <authorList>
            <person name="Sharma G."/>
            <person name="Khatri I."/>
            <person name="Kaur C."/>
            <person name="Mayilraj S."/>
            <person name="Subramanian S."/>
        </authorList>
    </citation>
    <scope>NUCLEOTIDE SEQUENCE [LARGE SCALE GENOMIC DNA]</scope>
    <source>
        <strain evidence="2">DSM 2262</strain>
    </source>
</reference>
<dbReference type="Proteomes" id="UP000011682">
    <property type="component" value="Unassembled WGS sequence"/>
</dbReference>
<dbReference type="PANTHER" id="PTHR46112:SF2">
    <property type="entry name" value="XAA-PRO AMINOPEPTIDASE P-RELATED"/>
    <property type="match status" value="1"/>
</dbReference>
<evidence type="ECO:0000259" key="1">
    <source>
        <dbReference type="Pfam" id="PF00557"/>
    </source>
</evidence>
<evidence type="ECO:0000313" key="3">
    <source>
        <dbReference type="Proteomes" id="UP000011682"/>
    </source>
</evidence>
<keyword evidence="2" id="KW-0031">Aminopeptidase</keyword>
<dbReference type="EMBL" id="ANAH02000049">
    <property type="protein sequence ID" value="EPX57531.1"/>
    <property type="molecule type" value="Genomic_DNA"/>
</dbReference>
<evidence type="ECO:0000313" key="2">
    <source>
        <dbReference type="EMBL" id="EPX57531.1"/>
    </source>
</evidence>
<dbReference type="eggNOG" id="COG0006">
    <property type="taxonomic scope" value="Bacteria"/>
</dbReference>
<proteinExistence type="predicted"/>
<dbReference type="SUPFAM" id="SSF55920">
    <property type="entry name" value="Creatinase/aminopeptidase"/>
    <property type="match status" value="1"/>
</dbReference>
<dbReference type="CDD" id="cd01066">
    <property type="entry name" value="APP_MetAP"/>
    <property type="match status" value="1"/>
</dbReference>
<keyword evidence="2" id="KW-0378">Hydrolase</keyword>
<feature type="domain" description="Peptidase M24" evidence="1">
    <location>
        <begin position="9"/>
        <end position="238"/>
    </location>
</feature>
<accession>S9P2Z7</accession>
<organism evidence="2 3">
    <name type="scientific">Cystobacter fuscus (strain ATCC 25194 / DSM 2262 / NBRC 100088 / M29)</name>
    <dbReference type="NCBI Taxonomy" id="1242864"/>
    <lineage>
        <taxon>Bacteria</taxon>
        <taxon>Pseudomonadati</taxon>
        <taxon>Myxococcota</taxon>
        <taxon>Myxococcia</taxon>
        <taxon>Myxococcales</taxon>
        <taxon>Cystobacterineae</taxon>
        <taxon>Archangiaceae</taxon>
        <taxon>Cystobacter</taxon>
    </lineage>
</organism>
<protein>
    <submittedName>
        <fullName evidence="2">Xaa-Pro aminopeptidase</fullName>
    </submittedName>
</protein>
<keyword evidence="2" id="KW-0645">Protease</keyword>
<dbReference type="Pfam" id="PF00557">
    <property type="entry name" value="Peptidase_M24"/>
    <property type="match status" value="1"/>
</dbReference>
<comment type="caution">
    <text evidence="2">The sequence shown here is derived from an EMBL/GenBank/DDBJ whole genome shotgun (WGS) entry which is preliminary data.</text>
</comment>
<keyword evidence="3" id="KW-1185">Reference proteome</keyword>